<evidence type="ECO:0000313" key="1">
    <source>
        <dbReference type="EMBL" id="AFO49070.1"/>
    </source>
</evidence>
<dbReference type="EMBL" id="CP003734">
    <property type="protein sequence ID" value="AFO49070.1"/>
    <property type="molecule type" value="Genomic_DNA"/>
</dbReference>
<dbReference type="HOGENOM" id="CLU_2809193_0_0_6"/>
<name>I7B211_PSEPT</name>
<reference evidence="2" key="1">
    <citation type="journal article" date="2013" name="Microb. Biotechnol.">
        <title>Metabolic potential of the organic-solvent tolerant Pseudomonas putida DOT-T1E deduced from its annotated genome.</title>
        <authorList>
            <person name="Udaondo Z."/>
            <person name="Molina L."/>
            <person name="Daniels C."/>
            <person name="Gomez M.J."/>
            <person name="Molina-Henares M.A."/>
            <person name="Matilla M.A."/>
            <person name="Roca A."/>
            <person name="Fernandez M."/>
            <person name="Duque E."/>
            <person name="Segura A."/>
            <person name="Ramos J.L."/>
        </authorList>
    </citation>
    <scope>NUCLEOTIDE SEQUENCE [LARGE SCALE GENOMIC DNA]</scope>
    <source>
        <strain evidence="2">DOT-T1E</strain>
    </source>
</reference>
<organism evidence="1 2">
    <name type="scientific">Pseudomonas putida (strain DOT-T1E)</name>
    <dbReference type="NCBI Taxonomy" id="1196325"/>
    <lineage>
        <taxon>Bacteria</taxon>
        <taxon>Pseudomonadati</taxon>
        <taxon>Pseudomonadota</taxon>
        <taxon>Gammaproteobacteria</taxon>
        <taxon>Pseudomonadales</taxon>
        <taxon>Pseudomonadaceae</taxon>
        <taxon>Pseudomonas</taxon>
    </lineage>
</organism>
<protein>
    <submittedName>
        <fullName evidence="1">Uncharacterized protein</fullName>
    </submittedName>
</protein>
<proteinExistence type="predicted"/>
<dbReference type="KEGG" id="ppx:T1E_3233"/>
<dbReference type="AlphaFoldDB" id="I7B211"/>
<dbReference type="Proteomes" id="UP000006503">
    <property type="component" value="Chromosome"/>
</dbReference>
<dbReference type="PATRIC" id="fig|1196325.3.peg.3201"/>
<evidence type="ECO:0000313" key="2">
    <source>
        <dbReference type="Proteomes" id="UP000006503"/>
    </source>
</evidence>
<gene>
    <name evidence="1" type="ordered locus">T1E_3233</name>
</gene>
<accession>I7B211</accession>
<sequence length="67" mass="7623">MLSGFMRHLEDCFFEAEEMVYVLGGRGARKHVSMPALTELSRMCRLLRKGLGQHESLLRLDRDITGG</sequence>